<evidence type="ECO:0000313" key="1">
    <source>
        <dbReference type="EnsemblMetazoa" id="OVOC1314.1"/>
    </source>
</evidence>
<dbReference type="EnsemblMetazoa" id="OVOC1314.1">
    <property type="protein sequence ID" value="OVOC1314.1"/>
    <property type="gene ID" value="WBGene00238123"/>
</dbReference>
<reference evidence="1" key="2">
    <citation type="submission" date="2022-06" db="UniProtKB">
        <authorList>
            <consortium name="EnsemblMetazoa"/>
        </authorList>
    </citation>
    <scope>IDENTIFICATION</scope>
</reference>
<keyword evidence="2" id="KW-1185">Reference proteome</keyword>
<dbReference type="AlphaFoldDB" id="A0A8R1TN94"/>
<evidence type="ECO:0000313" key="2">
    <source>
        <dbReference type="Proteomes" id="UP000024404"/>
    </source>
</evidence>
<reference evidence="2" key="1">
    <citation type="submission" date="2013-10" db="EMBL/GenBank/DDBJ databases">
        <title>Genome sequencing of Onchocerca volvulus.</title>
        <authorList>
            <person name="Cotton J."/>
            <person name="Tsai J."/>
            <person name="Stanley E."/>
            <person name="Tracey A."/>
            <person name="Holroyd N."/>
            <person name="Lustigman S."/>
            <person name="Berriman M."/>
        </authorList>
    </citation>
    <scope>NUCLEOTIDE SEQUENCE</scope>
</reference>
<proteinExistence type="predicted"/>
<dbReference type="Proteomes" id="UP000024404">
    <property type="component" value="Unassembled WGS sequence"/>
</dbReference>
<protein>
    <submittedName>
        <fullName evidence="1">Uncharacterized protein</fullName>
    </submittedName>
</protein>
<sequence length="103" mass="12020">MYTFSVNIAITQKIKNLTKLRVVIDFASLRKFVDSYSLINAMKNFVSLPREFRNFALVLQKISQIHRELNSIFHFFCQNSPTTCNGKVSQACGITEEFQERYM</sequence>
<organism evidence="1 2">
    <name type="scientific">Onchocerca volvulus</name>
    <dbReference type="NCBI Taxonomy" id="6282"/>
    <lineage>
        <taxon>Eukaryota</taxon>
        <taxon>Metazoa</taxon>
        <taxon>Ecdysozoa</taxon>
        <taxon>Nematoda</taxon>
        <taxon>Chromadorea</taxon>
        <taxon>Rhabditida</taxon>
        <taxon>Spirurina</taxon>
        <taxon>Spiruromorpha</taxon>
        <taxon>Filarioidea</taxon>
        <taxon>Onchocercidae</taxon>
        <taxon>Onchocerca</taxon>
    </lineage>
</organism>
<name>A0A8R1TN94_ONCVO</name>
<dbReference type="EMBL" id="CMVM020000036">
    <property type="status" value="NOT_ANNOTATED_CDS"/>
    <property type="molecule type" value="Genomic_DNA"/>
</dbReference>
<accession>A0A8R1TN94</accession>